<name>A0A1G2FYH8_9BACT</name>
<dbReference type="GO" id="GO:0019843">
    <property type="term" value="F:rRNA binding"/>
    <property type="evidence" value="ECO:0007669"/>
    <property type="project" value="UniProtKB-UniRule"/>
</dbReference>
<evidence type="ECO:0000313" key="10">
    <source>
        <dbReference type="Proteomes" id="UP000176700"/>
    </source>
</evidence>
<keyword evidence="3 6" id="KW-0694">RNA-binding</keyword>
<dbReference type="NCBIfam" id="TIGR01029">
    <property type="entry name" value="rpsG_bact"/>
    <property type="match status" value="1"/>
</dbReference>
<dbReference type="PIRSF" id="PIRSF002122">
    <property type="entry name" value="RPS7p_RPS7a_RPS5e_RPS7o"/>
    <property type="match status" value="1"/>
</dbReference>
<proteinExistence type="inferred from homology"/>
<dbReference type="FunFam" id="1.10.455.10:FF:000001">
    <property type="entry name" value="30S ribosomal protein S7"/>
    <property type="match status" value="1"/>
</dbReference>
<dbReference type="PANTHER" id="PTHR11205">
    <property type="entry name" value="RIBOSOMAL PROTEIN S7"/>
    <property type="match status" value="1"/>
</dbReference>
<dbReference type="Gene3D" id="1.10.455.10">
    <property type="entry name" value="Ribosomal protein S7 domain"/>
    <property type="match status" value="1"/>
</dbReference>
<accession>A0A1G2FYH8</accession>
<feature type="domain" description="Small ribosomal subunit protein uS7" evidence="8">
    <location>
        <begin position="1"/>
        <end position="149"/>
    </location>
</feature>
<gene>
    <name evidence="6" type="primary">rpsG</name>
    <name evidence="9" type="ORF">A2W41_00305</name>
</gene>
<dbReference type="InterPro" id="IPR023798">
    <property type="entry name" value="Ribosomal_uS7_dom"/>
</dbReference>
<evidence type="ECO:0000256" key="1">
    <source>
        <dbReference type="ARBA" id="ARBA00007151"/>
    </source>
</evidence>
<keyword evidence="2 6" id="KW-0699">rRNA-binding</keyword>
<dbReference type="GO" id="GO:0015935">
    <property type="term" value="C:small ribosomal subunit"/>
    <property type="evidence" value="ECO:0007669"/>
    <property type="project" value="InterPro"/>
</dbReference>
<keyword evidence="6" id="KW-0820">tRNA-binding</keyword>
<dbReference type="GO" id="GO:0006412">
    <property type="term" value="P:translation"/>
    <property type="evidence" value="ECO:0007669"/>
    <property type="project" value="UniProtKB-UniRule"/>
</dbReference>
<evidence type="ECO:0000256" key="4">
    <source>
        <dbReference type="ARBA" id="ARBA00022980"/>
    </source>
</evidence>
<protein>
    <recommendedName>
        <fullName evidence="6">Small ribosomal subunit protein uS7</fullName>
    </recommendedName>
</protein>
<dbReference type="InterPro" id="IPR020606">
    <property type="entry name" value="Ribosomal_uS7_CS"/>
</dbReference>
<organism evidence="9 10">
    <name type="scientific">Candidatus Ryanbacteria bacterium RIFCSPHIGHO2_01_45_13</name>
    <dbReference type="NCBI Taxonomy" id="1802112"/>
    <lineage>
        <taxon>Bacteria</taxon>
        <taxon>Candidatus Ryaniibacteriota</taxon>
    </lineage>
</organism>
<evidence type="ECO:0000256" key="5">
    <source>
        <dbReference type="ARBA" id="ARBA00023274"/>
    </source>
</evidence>
<dbReference type="HAMAP" id="MF_00480_B">
    <property type="entry name" value="Ribosomal_uS7_B"/>
    <property type="match status" value="1"/>
</dbReference>
<evidence type="ECO:0000256" key="6">
    <source>
        <dbReference type="HAMAP-Rule" id="MF_00480"/>
    </source>
</evidence>
<evidence type="ECO:0000256" key="2">
    <source>
        <dbReference type="ARBA" id="ARBA00022730"/>
    </source>
</evidence>
<evidence type="ECO:0000313" key="9">
    <source>
        <dbReference type="EMBL" id="OGZ43123.1"/>
    </source>
</evidence>
<comment type="similarity">
    <text evidence="1 6 7">Belongs to the universal ribosomal protein uS7 family.</text>
</comment>
<dbReference type="Pfam" id="PF00177">
    <property type="entry name" value="Ribosomal_S7"/>
    <property type="match status" value="1"/>
</dbReference>
<keyword evidence="4 6" id="KW-0689">Ribosomal protein</keyword>
<sequence>MRRKKKFKRAVRPDFKYNNELVALFINHLMWGGKKSIARSIMYKALEDIKQEEKGKDPIAIFNTAVSNVAPMLEVKSRRVGGATYQIPCEVRGDRRNTLAMRWIIGAARAKRGRPMPKKLAEEILLASKNQGDAVKKRENTHKMAEANKAFAHFAW</sequence>
<dbReference type="InterPro" id="IPR036823">
    <property type="entry name" value="Ribosomal_uS7_dom_sf"/>
</dbReference>
<evidence type="ECO:0000256" key="7">
    <source>
        <dbReference type="RuleBase" id="RU003619"/>
    </source>
</evidence>
<comment type="function">
    <text evidence="6">One of the primary rRNA binding proteins, it binds directly to 16S rRNA where it nucleates assembly of the head domain of the 30S subunit. Is located at the subunit interface close to the decoding center, probably blocks exit of the E-site tRNA.</text>
</comment>
<dbReference type="GO" id="GO:0000049">
    <property type="term" value="F:tRNA binding"/>
    <property type="evidence" value="ECO:0007669"/>
    <property type="project" value="UniProtKB-UniRule"/>
</dbReference>
<dbReference type="Proteomes" id="UP000176700">
    <property type="component" value="Unassembled WGS sequence"/>
</dbReference>
<dbReference type="SUPFAM" id="SSF47973">
    <property type="entry name" value="Ribosomal protein S7"/>
    <property type="match status" value="1"/>
</dbReference>
<comment type="caution">
    <text evidence="9">The sequence shown here is derived from an EMBL/GenBank/DDBJ whole genome shotgun (WGS) entry which is preliminary data.</text>
</comment>
<comment type="subunit">
    <text evidence="6">Part of the 30S ribosomal subunit. Contacts proteins S9 and S11.</text>
</comment>
<evidence type="ECO:0000256" key="3">
    <source>
        <dbReference type="ARBA" id="ARBA00022884"/>
    </source>
</evidence>
<dbReference type="GO" id="GO:0003735">
    <property type="term" value="F:structural constituent of ribosome"/>
    <property type="evidence" value="ECO:0007669"/>
    <property type="project" value="InterPro"/>
</dbReference>
<dbReference type="InterPro" id="IPR000235">
    <property type="entry name" value="Ribosomal_uS7"/>
</dbReference>
<dbReference type="PROSITE" id="PS00052">
    <property type="entry name" value="RIBOSOMAL_S7"/>
    <property type="match status" value="1"/>
</dbReference>
<dbReference type="AlphaFoldDB" id="A0A1G2FYH8"/>
<dbReference type="EMBL" id="MHNI01000011">
    <property type="protein sequence ID" value="OGZ43123.1"/>
    <property type="molecule type" value="Genomic_DNA"/>
</dbReference>
<dbReference type="InterPro" id="IPR005717">
    <property type="entry name" value="Ribosomal_uS7_bac/org-type"/>
</dbReference>
<reference evidence="9 10" key="1">
    <citation type="journal article" date="2016" name="Nat. Commun.">
        <title>Thousands of microbial genomes shed light on interconnected biogeochemical processes in an aquifer system.</title>
        <authorList>
            <person name="Anantharaman K."/>
            <person name="Brown C.T."/>
            <person name="Hug L.A."/>
            <person name="Sharon I."/>
            <person name="Castelle C.J."/>
            <person name="Probst A.J."/>
            <person name="Thomas B.C."/>
            <person name="Singh A."/>
            <person name="Wilkins M.J."/>
            <person name="Karaoz U."/>
            <person name="Brodie E.L."/>
            <person name="Williams K.H."/>
            <person name="Hubbard S.S."/>
            <person name="Banfield J.F."/>
        </authorList>
    </citation>
    <scope>NUCLEOTIDE SEQUENCE [LARGE SCALE GENOMIC DNA]</scope>
</reference>
<dbReference type="CDD" id="cd14869">
    <property type="entry name" value="uS7_Bacteria"/>
    <property type="match status" value="1"/>
</dbReference>
<evidence type="ECO:0000259" key="8">
    <source>
        <dbReference type="Pfam" id="PF00177"/>
    </source>
</evidence>
<keyword evidence="5 6" id="KW-0687">Ribonucleoprotein</keyword>